<dbReference type="CDD" id="cd17393">
    <property type="entry name" value="MFS_MosC_like"/>
    <property type="match status" value="1"/>
</dbReference>
<keyword evidence="9" id="KW-1185">Reference proteome</keyword>
<feature type="transmembrane region" description="Helical" evidence="6">
    <location>
        <begin position="109"/>
        <end position="128"/>
    </location>
</feature>
<dbReference type="Proteomes" id="UP000321103">
    <property type="component" value="Unassembled WGS sequence"/>
</dbReference>
<dbReference type="SUPFAM" id="SSF103473">
    <property type="entry name" value="MFS general substrate transporter"/>
    <property type="match status" value="1"/>
</dbReference>
<dbReference type="PROSITE" id="PS50850">
    <property type="entry name" value="MFS"/>
    <property type="match status" value="1"/>
</dbReference>
<feature type="transmembrane region" description="Helical" evidence="6">
    <location>
        <begin position="18"/>
        <end position="38"/>
    </location>
</feature>
<dbReference type="Pfam" id="PF07690">
    <property type="entry name" value="MFS_1"/>
    <property type="match status" value="1"/>
</dbReference>
<reference evidence="8 9" key="1">
    <citation type="submission" date="2019-07" db="EMBL/GenBank/DDBJ databases">
        <title>Whole genome shotgun sequence of Kocuria turfanensis NBRC 107627.</title>
        <authorList>
            <person name="Hosoyama A."/>
            <person name="Uohara A."/>
            <person name="Ohji S."/>
            <person name="Ichikawa N."/>
        </authorList>
    </citation>
    <scope>NUCLEOTIDE SEQUENCE [LARGE SCALE GENOMIC DNA]</scope>
    <source>
        <strain evidence="8 9">NBRC 107627</strain>
    </source>
</reference>
<feature type="domain" description="Major facilitator superfamily (MFS) profile" evidence="7">
    <location>
        <begin position="16"/>
        <end position="425"/>
    </location>
</feature>
<feature type="transmembrane region" description="Helical" evidence="6">
    <location>
        <begin position="372"/>
        <end position="393"/>
    </location>
</feature>
<dbReference type="InterPro" id="IPR011701">
    <property type="entry name" value="MFS"/>
</dbReference>
<evidence type="ECO:0000259" key="7">
    <source>
        <dbReference type="PROSITE" id="PS50850"/>
    </source>
</evidence>
<dbReference type="GO" id="GO:0005886">
    <property type="term" value="C:plasma membrane"/>
    <property type="evidence" value="ECO:0007669"/>
    <property type="project" value="UniProtKB-SubCell"/>
</dbReference>
<feature type="transmembrane region" description="Helical" evidence="6">
    <location>
        <begin position="82"/>
        <end position="103"/>
    </location>
</feature>
<evidence type="ECO:0000256" key="4">
    <source>
        <dbReference type="ARBA" id="ARBA00023136"/>
    </source>
</evidence>
<feature type="transmembrane region" description="Helical" evidence="6">
    <location>
        <begin position="50"/>
        <end position="70"/>
    </location>
</feature>
<comment type="subcellular location">
    <subcellularLocation>
        <location evidence="1">Cell membrane</location>
        <topology evidence="1">Multi-pass membrane protein</topology>
    </subcellularLocation>
</comment>
<dbReference type="Gene3D" id="1.20.1250.20">
    <property type="entry name" value="MFS general substrate transporter like domains"/>
    <property type="match status" value="2"/>
</dbReference>
<feature type="transmembrane region" description="Helical" evidence="6">
    <location>
        <begin position="399"/>
        <end position="420"/>
    </location>
</feature>
<sequence>MTLQTTTFDPARVRRARIAVSAFFLTNGALYANLLPRLPEVKEAFGLSNTLYGFLVVAFPLGAILVGALPARAIRRFGSGHVAALGTVLLSVCLAAAGAGAGLGAGTQAGVVVFLAAMFLGGALDAHVDTAQNAQGMEVQRARGRSIINSLHALWSLGAVLGGLMGAAALALGVPLGWHLPVSGLVWSAVALVALRSALTPAEGTALRTVDLPAEPETGDPADAAPHRQQRRAGTGHRSAGRIVVVSLLPVAVIAMAGVMVEDAGMNWSAVYLNAELGAPLATAGLGLVALMAAQFVGRMLGDPLTDRWGRVAVARAGAALSALGLLLVVLAPVPAVAVAGFAVAGFGCATLVPAAFHAADDIPGLRTGTGLALVSWLMRISFLSLSPAIGVLSDAVGLRAALVVVPVFALVAALTAGVLRDGPAASPRD</sequence>
<comment type="caution">
    <text evidence="8">The sequence shown here is derived from an EMBL/GenBank/DDBJ whole genome shotgun (WGS) entry which is preliminary data.</text>
</comment>
<dbReference type="RefSeq" id="WP_062735986.1">
    <property type="nucleotide sequence ID" value="NZ_BJZS01000073.1"/>
</dbReference>
<feature type="transmembrane region" description="Helical" evidence="6">
    <location>
        <begin position="178"/>
        <end position="199"/>
    </location>
</feature>
<name>A0A512IEP0_9MICC</name>
<feature type="transmembrane region" description="Helical" evidence="6">
    <location>
        <begin position="149"/>
        <end position="172"/>
    </location>
</feature>
<gene>
    <name evidence="8" type="ORF">KTU01_22780</name>
</gene>
<evidence type="ECO:0000313" key="9">
    <source>
        <dbReference type="Proteomes" id="UP000321103"/>
    </source>
</evidence>
<feature type="transmembrane region" description="Helical" evidence="6">
    <location>
        <begin position="240"/>
        <end position="261"/>
    </location>
</feature>
<feature type="transmembrane region" description="Helical" evidence="6">
    <location>
        <begin position="313"/>
        <end position="332"/>
    </location>
</feature>
<dbReference type="GO" id="GO:0022857">
    <property type="term" value="F:transmembrane transporter activity"/>
    <property type="evidence" value="ECO:0007669"/>
    <property type="project" value="InterPro"/>
</dbReference>
<organism evidence="8 9">
    <name type="scientific">Kocuria turfanensis</name>
    <dbReference type="NCBI Taxonomy" id="388357"/>
    <lineage>
        <taxon>Bacteria</taxon>
        <taxon>Bacillati</taxon>
        <taxon>Actinomycetota</taxon>
        <taxon>Actinomycetes</taxon>
        <taxon>Micrococcales</taxon>
        <taxon>Micrococcaceae</taxon>
        <taxon>Kocuria</taxon>
    </lineage>
</organism>
<dbReference type="InterPro" id="IPR036259">
    <property type="entry name" value="MFS_trans_sf"/>
</dbReference>
<dbReference type="PANTHER" id="PTHR23514:SF13">
    <property type="entry name" value="INNER MEMBRANE PROTEIN YBJJ"/>
    <property type="match status" value="1"/>
</dbReference>
<proteinExistence type="predicted"/>
<keyword evidence="3 6" id="KW-1133">Transmembrane helix</keyword>
<feature type="transmembrane region" description="Helical" evidence="6">
    <location>
        <begin position="281"/>
        <end position="301"/>
    </location>
</feature>
<evidence type="ECO:0000313" key="8">
    <source>
        <dbReference type="EMBL" id="GEO96155.1"/>
    </source>
</evidence>
<evidence type="ECO:0000256" key="1">
    <source>
        <dbReference type="ARBA" id="ARBA00004651"/>
    </source>
</evidence>
<evidence type="ECO:0000256" key="6">
    <source>
        <dbReference type="SAM" id="Phobius"/>
    </source>
</evidence>
<feature type="transmembrane region" description="Helical" evidence="6">
    <location>
        <begin position="338"/>
        <end position="360"/>
    </location>
</feature>
<dbReference type="EMBL" id="BJZS01000073">
    <property type="protein sequence ID" value="GEO96155.1"/>
    <property type="molecule type" value="Genomic_DNA"/>
</dbReference>
<dbReference type="PANTHER" id="PTHR23514">
    <property type="entry name" value="BYPASS OF STOP CODON PROTEIN 6"/>
    <property type="match status" value="1"/>
</dbReference>
<evidence type="ECO:0000256" key="2">
    <source>
        <dbReference type="ARBA" id="ARBA00022692"/>
    </source>
</evidence>
<keyword evidence="2 6" id="KW-0812">Transmembrane</keyword>
<evidence type="ECO:0000256" key="5">
    <source>
        <dbReference type="SAM" id="MobiDB-lite"/>
    </source>
</evidence>
<accession>A0A512IEP0</accession>
<feature type="region of interest" description="Disordered" evidence="5">
    <location>
        <begin position="212"/>
        <end position="237"/>
    </location>
</feature>
<protein>
    <submittedName>
        <fullName evidence="8">MFS transporter</fullName>
    </submittedName>
</protein>
<dbReference type="AlphaFoldDB" id="A0A512IEP0"/>
<dbReference type="InterPro" id="IPR020846">
    <property type="entry name" value="MFS_dom"/>
</dbReference>
<dbReference type="STRING" id="388357.GCA_001580365_02460"/>
<evidence type="ECO:0000256" key="3">
    <source>
        <dbReference type="ARBA" id="ARBA00022989"/>
    </source>
</evidence>
<keyword evidence="4 6" id="KW-0472">Membrane</keyword>
<dbReference type="InterPro" id="IPR051788">
    <property type="entry name" value="MFS_Transporter"/>
</dbReference>